<dbReference type="RefSeq" id="WP_158041409.1">
    <property type="nucleotide sequence ID" value="NZ_JACCFV010000001.1"/>
</dbReference>
<evidence type="ECO:0000256" key="2">
    <source>
        <dbReference type="SAM" id="Phobius"/>
    </source>
</evidence>
<proteinExistence type="predicted"/>
<evidence type="ECO:0000313" key="4">
    <source>
        <dbReference type="Proteomes" id="UP000467240"/>
    </source>
</evidence>
<evidence type="ECO:0008006" key="5">
    <source>
        <dbReference type="Google" id="ProtNLM"/>
    </source>
</evidence>
<dbReference type="EMBL" id="WBJZ01000017">
    <property type="protein sequence ID" value="KAB1654833.1"/>
    <property type="molecule type" value="Genomic_DNA"/>
</dbReference>
<name>A0A7J5BRF6_9MICO</name>
<evidence type="ECO:0000256" key="1">
    <source>
        <dbReference type="SAM" id="MobiDB-lite"/>
    </source>
</evidence>
<feature type="transmembrane region" description="Helical" evidence="2">
    <location>
        <begin position="73"/>
        <end position="91"/>
    </location>
</feature>
<feature type="transmembrane region" description="Helical" evidence="2">
    <location>
        <begin position="123"/>
        <end position="145"/>
    </location>
</feature>
<organism evidence="3 4">
    <name type="scientific">Pseudoclavibacter chungangensis</name>
    <dbReference type="NCBI Taxonomy" id="587635"/>
    <lineage>
        <taxon>Bacteria</taxon>
        <taxon>Bacillati</taxon>
        <taxon>Actinomycetota</taxon>
        <taxon>Actinomycetes</taxon>
        <taxon>Micrococcales</taxon>
        <taxon>Microbacteriaceae</taxon>
        <taxon>Pseudoclavibacter</taxon>
    </lineage>
</organism>
<feature type="compositionally biased region" description="Low complexity" evidence="1">
    <location>
        <begin position="47"/>
        <end position="67"/>
    </location>
</feature>
<keyword evidence="4" id="KW-1185">Reference proteome</keyword>
<gene>
    <name evidence="3" type="ORF">F8O01_13130</name>
</gene>
<keyword evidence="2" id="KW-0812">Transmembrane</keyword>
<dbReference type="Proteomes" id="UP000467240">
    <property type="component" value="Unassembled WGS sequence"/>
</dbReference>
<keyword evidence="2" id="KW-0472">Membrane</keyword>
<sequence>MSEGAELAATPPRDASRDESQPPSSRDVGSPTSASPAPASPAPASPAPASASASPGPAPSDSASPPHPARASTLAWIALAFGAVALAVGLLPHIGAAALVLGFTGVVIGVHAVVRDAHRPRAIAASGAVLAVAGMLLGVVNPFVWGTILLEDERTFDVQVTVGVDWTTKRVPSVVTAQLPWTADSSSAVTTLPWTSSGSVTAPRTGGDFLGLGADYGISVDVTVDPDTSTGSTVVPDDLLYWCEIEVDGEVVVSTADLGSTHCSWGA</sequence>
<feature type="transmembrane region" description="Helical" evidence="2">
    <location>
        <begin position="97"/>
        <end position="114"/>
    </location>
</feature>
<keyword evidence="2" id="KW-1133">Transmembrane helix</keyword>
<accession>A0A7J5BRF6</accession>
<dbReference type="AlphaFoldDB" id="A0A7J5BRF6"/>
<protein>
    <recommendedName>
        <fullName evidence="5">DUF4190 domain-containing protein</fullName>
    </recommendedName>
</protein>
<comment type="caution">
    <text evidence="3">The sequence shown here is derived from an EMBL/GenBank/DDBJ whole genome shotgun (WGS) entry which is preliminary data.</text>
</comment>
<feature type="region of interest" description="Disordered" evidence="1">
    <location>
        <begin position="1"/>
        <end position="67"/>
    </location>
</feature>
<reference evidence="3 4" key="1">
    <citation type="submission" date="2019-09" db="EMBL/GenBank/DDBJ databases">
        <title>Phylogeny of genus Pseudoclavibacter and closely related genus.</title>
        <authorList>
            <person name="Li Y."/>
        </authorList>
    </citation>
    <scope>NUCLEOTIDE SEQUENCE [LARGE SCALE GENOMIC DNA]</scope>
    <source>
        <strain evidence="3 4">DSM 23821</strain>
    </source>
</reference>
<evidence type="ECO:0000313" key="3">
    <source>
        <dbReference type="EMBL" id="KAB1654833.1"/>
    </source>
</evidence>